<keyword evidence="2" id="KW-1185">Reference proteome</keyword>
<dbReference type="EMBL" id="MU274925">
    <property type="protein sequence ID" value="KAI0086204.1"/>
    <property type="molecule type" value="Genomic_DNA"/>
</dbReference>
<proteinExistence type="predicted"/>
<comment type="caution">
    <text evidence="1">The sequence shown here is derived from an EMBL/GenBank/DDBJ whole genome shotgun (WGS) entry which is preliminary data.</text>
</comment>
<organism evidence="1 2">
    <name type="scientific">Irpex rosettiformis</name>
    <dbReference type="NCBI Taxonomy" id="378272"/>
    <lineage>
        <taxon>Eukaryota</taxon>
        <taxon>Fungi</taxon>
        <taxon>Dikarya</taxon>
        <taxon>Basidiomycota</taxon>
        <taxon>Agaricomycotina</taxon>
        <taxon>Agaricomycetes</taxon>
        <taxon>Polyporales</taxon>
        <taxon>Irpicaceae</taxon>
        <taxon>Irpex</taxon>
    </lineage>
</organism>
<protein>
    <submittedName>
        <fullName evidence="1">Uncharacterized protein</fullName>
    </submittedName>
</protein>
<reference evidence="1" key="1">
    <citation type="journal article" date="2021" name="Environ. Microbiol.">
        <title>Gene family expansions and transcriptome signatures uncover fungal adaptations to wood decay.</title>
        <authorList>
            <person name="Hage H."/>
            <person name="Miyauchi S."/>
            <person name="Viragh M."/>
            <person name="Drula E."/>
            <person name="Min B."/>
            <person name="Chaduli D."/>
            <person name="Navarro D."/>
            <person name="Favel A."/>
            <person name="Norest M."/>
            <person name="Lesage-Meessen L."/>
            <person name="Balint B."/>
            <person name="Merenyi Z."/>
            <person name="de Eugenio L."/>
            <person name="Morin E."/>
            <person name="Martinez A.T."/>
            <person name="Baldrian P."/>
            <person name="Stursova M."/>
            <person name="Martinez M.J."/>
            <person name="Novotny C."/>
            <person name="Magnuson J.K."/>
            <person name="Spatafora J.W."/>
            <person name="Maurice S."/>
            <person name="Pangilinan J."/>
            <person name="Andreopoulos W."/>
            <person name="LaButti K."/>
            <person name="Hundley H."/>
            <person name="Na H."/>
            <person name="Kuo A."/>
            <person name="Barry K."/>
            <person name="Lipzen A."/>
            <person name="Henrissat B."/>
            <person name="Riley R."/>
            <person name="Ahrendt S."/>
            <person name="Nagy L.G."/>
            <person name="Grigoriev I.V."/>
            <person name="Martin F."/>
            <person name="Rosso M.N."/>
        </authorList>
    </citation>
    <scope>NUCLEOTIDE SEQUENCE</scope>
    <source>
        <strain evidence="1">CBS 384.51</strain>
    </source>
</reference>
<evidence type="ECO:0000313" key="1">
    <source>
        <dbReference type="EMBL" id="KAI0086204.1"/>
    </source>
</evidence>
<gene>
    <name evidence="1" type="ORF">BDY19DRAFT_996107</name>
</gene>
<accession>A0ACB8TWH0</accession>
<evidence type="ECO:0000313" key="2">
    <source>
        <dbReference type="Proteomes" id="UP001055072"/>
    </source>
</evidence>
<dbReference type="Proteomes" id="UP001055072">
    <property type="component" value="Unassembled WGS sequence"/>
</dbReference>
<name>A0ACB8TWH0_9APHY</name>
<sequence length="202" mass="22918">MDCTPRASYGAVYQTAYRQAEAQLREKTHEEEIRQLRTQHANELRHLVELKATLTTALEEAQRTAEDARQTAEQHRKINANLNLALTTACNKRQALEKERSRLKLSLKEAARKADVLENRNCVLMARLVELDSHLVVVTPGRNGALGNRVEECGTLEKDRGLKLHRSRTPSRYRKALTPTRRAIKQARSALKENFDLVGLAS</sequence>